<accession>A0A067RRD6</accession>
<keyword evidence="3" id="KW-1185">Reference proteome</keyword>
<dbReference type="GO" id="GO:0008028">
    <property type="term" value="F:monocarboxylic acid transmembrane transporter activity"/>
    <property type="evidence" value="ECO:0007669"/>
    <property type="project" value="TreeGrafter"/>
</dbReference>
<name>A0A067RRD6_ZOONE</name>
<dbReference type="InterPro" id="IPR036259">
    <property type="entry name" value="MFS_trans_sf"/>
</dbReference>
<evidence type="ECO:0000313" key="3">
    <source>
        <dbReference type="Proteomes" id="UP000027135"/>
    </source>
</evidence>
<dbReference type="eggNOG" id="ENOG502SWK4">
    <property type="taxonomic scope" value="Eukaryota"/>
</dbReference>
<dbReference type="Gene3D" id="1.20.1250.20">
    <property type="entry name" value="MFS general substrate transporter like domains"/>
    <property type="match status" value="1"/>
</dbReference>
<dbReference type="AlphaFoldDB" id="A0A067RRD6"/>
<keyword evidence="1" id="KW-1133">Transmembrane helix</keyword>
<dbReference type="PANTHER" id="PTHR11360">
    <property type="entry name" value="MONOCARBOXYLATE TRANSPORTER"/>
    <property type="match status" value="1"/>
</dbReference>
<evidence type="ECO:0000313" key="2">
    <source>
        <dbReference type="EMBL" id="KDR22319.1"/>
    </source>
</evidence>
<gene>
    <name evidence="2" type="ORF">L798_01192</name>
</gene>
<dbReference type="InParanoid" id="A0A067RRD6"/>
<reference evidence="2 3" key="1">
    <citation type="journal article" date="2014" name="Nat. Commun.">
        <title>Molecular traces of alternative social organization in a termite genome.</title>
        <authorList>
            <person name="Terrapon N."/>
            <person name="Li C."/>
            <person name="Robertson H.M."/>
            <person name="Ji L."/>
            <person name="Meng X."/>
            <person name="Booth W."/>
            <person name="Chen Z."/>
            <person name="Childers C.P."/>
            <person name="Glastad K.M."/>
            <person name="Gokhale K."/>
            <person name="Gowin J."/>
            <person name="Gronenberg W."/>
            <person name="Hermansen R.A."/>
            <person name="Hu H."/>
            <person name="Hunt B.G."/>
            <person name="Huylmans A.K."/>
            <person name="Khalil S.M."/>
            <person name="Mitchell R.D."/>
            <person name="Munoz-Torres M.C."/>
            <person name="Mustard J.A."/>
            <person name="Pan H."/>
            <person name="Reese J.T."/>
            <person name="Scharf M.E."/>
            <person name="Sun F."/>
            <person name="Vogel H."/>
            <person name="Xiao J."/>
            <person name="Yang W."/>
            <person name="Yang Z."/>
            <person name="Yang Z."/>
            <person name="Zhou J."/>
            <person name="Zhu J."/>
            <person name="Brent C.S."/>
            <person name="Elsik C.G."/>
            <person name="Goodisman M.A."/>
            <person name="Liberles D.A."/>
            <person name="Roe R.M."/>
            <person name="Vargo E.L."/>
            <person name="Vilcinskas A."/>
            <person name="Wang J."/>
            <person name="Bornberg-Bauer E."/>
            <person name="Korb J."/>
            <person name="Zhang G."/>
            <person name="Liebig J."/>
        </authorList>
    </citation>
    <scope>NUCLEOTIDE SEQUENCE [LARGE SCALE GENOMIC DNA]</scope>
    <source>
        <tissue evidence="2">Whole organism</tissue>
    </source>
</reference>
<feature type="transmembrane region" description="Helical" evidence="1">
    <location>
        <begin position="729"/>
        <end position="750"/>
    </location>
</feature>
<dbReference type="EMBL" id="KK852511">
    <property type="protein sequence ID" value="KDR22319.1"/>
    <property type="molecule type" value="Genomic_DNA"/>
</dbReference>
<proteinExistence type="predicted"/>
<dbReference type="PANTHER" id="PTHR11360:SF284">
    <property type="entry name" value="EG:103B4.3 PROTEIN-RELATED"/>
    <property type="match status" value="1"/>
</dbReference>
<feature type="transmembrane region" description="Helical" evidence="1">
    <location>
        <begin position="578"/>
        <end position="599"/>
    </location>
</feature>
<sequence>MSLVLTQVEIILHCHYPSHNAMVPQYVTHMTNALSLFSMPLVLLGFISLYGSQGAPLLQAGVVLQGLIGAVTLIPPTQRPRTRHRYRLRPRTFTFVGTRSQSAARRDSYINDVYTRRRLMSAKSSQSWRNPAYCDNSPELNDCIGERPVILESSSRCNRNGVDILPEIPEESEENYDSDCSDIHEDASDVKFRDKTPQCGARSMDSRLDLYKVHAKVTDNCVDNKRWSIGTTEEIMSFSIENGLAKYWSVSENDDINKEDRRNNSCKNNFENVEVELDKQGVRERASLFPVNKAVWTTSLCEVGSNFDNEDVSEFDPLLSNMGTAKSRSAKNFYHIVRKARSMEDVPVSGITSATNQNDALNTDVVASNANSVSMHSSDEVSVHKYENGVTRHVDTIKLSCDSKHVQKRFSIGSSEQLLSADAVLLTEDAEVTDGDDCQKLYSTENGNCNQAVDHTGFSHRLIPNGSLTIVVPEDHRNVTVTEEICLSPDLGESEYSHWGAKLMSSETVVDSTSNSCLRRWNQCVASFCRVVQRLISCRTCYLCHCRVFRRRRASDLYDRFLCCVWEYVTIPYFFPSLLLRFATRLCLMGFAALCPSLAKKIIDECTNEEAAFSVSISGFAWLCLLLLSLWCSKMSHEKRKYVFAAGNLVAASGLYLLSKMESHDSLTLSCGIFGLGLGATVVMGNTIMHEALGTCNLAKVDVILDLACGILILVTGSVIDSILAHNEGPSGCFTLLAVVYLVTGLSWLLRPLVDRLQSKCRTHDLWFTTGGHHFTSG</sequence>
<organism evidence="2 3">
    <name type="scientific">Zootermopsis nevadensis</name>
    <name type="common">Dampwood termite</name>
    <dbReference type="NCBI Taxonomy" id="136037"/>
    <lineage>
        <taxon>Eukaryota</taxon>
        <taxon>Metazoa</taxon>
        <taxon>Ecdysozoa</taxon>
        <taxon>Arthropoda</taxon>
        <taxon>Hexapoda</taxon>
        <taxon>Insecta</taxon>
        <taxon>Pterygota</taxon>
        <taxon>Neoptera</taxon>
        <taxon>Polyneoptera</taxon>
        <taxon>Dictyoptera</taxon>
        <taxon>Blattodea</taxon>
        <taxon>Blattoidea</taxon>
        <taxon>Termitoidae</taxon>
        <taxon>Termopsidae</taxon>
        <taxon>Zootermopsis</taxon>
    </lineage>
</organism>
<keyword evidence="1" id="KW-0472">Membrane</keyword>
<feature type="transmembrane region" description="Helical" evidence="1">
    <location>
        <begin position="701"/>
        <end position="723"/>
    </location>
</feature>
<evidence type="ECO:0000256" key="1">
    <source>
        <dbReference type="SAM" id="Phobius"/>
    </source>
</evidence>
<dbReference type="InterPro" id="IPR050327">
    <property type="entry name" value="Proton-linked_MCT"/>
</dbReference>
<keyword evidence="1" id="KW-0812">Transmembrane</keyword>
<feature type="transmembrane region" description="Helical" evidence="1">
    <location>
        <begin position="642"/>
        <end position="661"/>
    </location>
</feature>
<dbReference type="Proteomes" id="UP000027135">
    <property type="component" value="Unassembled WGS sequence"/>
</dbReference>
<feature type="transmembrane region" description="Helical" evidence="1">
    <location>
        <begin position="611"/>
        <end position="630"/>
    </location>
</feature>
<feature type="transmembrane region" description="Helical" evidence="1">
    <location>
        <begin position="667"/>
        <end position="689"/>
    </location>
</feature>
<protein>
    <submittedName>
        <fullName evidence="2">Uncharacterized protein</fullName>
    </submittedName>
</protein>
<dbReference type="SUPFAM" id="SSF103473">
    <property type="entry name" value="MFS general substrate transporter"/>
    <property type="match status" value="1"/>
</dbReference>